<dbReference type="GO" id="GO:0003690">
    <property type="term" value="F:double-stranded DNA binding"/>
    <property type="evidence" value="ECO:0007669"/>
    <property type="project" value="TreeGrafter"/>
</dbReference>
<dbReference type="GO" id="GO:0001673">
    <property type="term" value="C:male germ cell nucleus"/>
    <property type="evidence" value="ECO:0007669"/>
    <property type="project" value="TreeGrafter"/>
</dbReference>
<dbReference type="GO" id="GO:0000802">
    <property type="term" value="C:transverse filament"/>
    <property type="evidence" value="ECO:0007669"/>
    <property type="project" value="TreeGrafter"/>
</dbReference>
<dbReference type="OrthoDB" id="10064612at2759"/>
<dbReference type="Proteomes" id="UP000018936">
    <property type="component" value="Unassembled WGS sequence"/>
</dbReference>
<keyword evidence="3" id="KW-1185">Reference proteome</keyword>
<feature type="coiled-coil region" evidence="1">
    <location>
        <begin position="16"/>
        <end position="78"/>
    </location>
</feature>
<dbReference type="Pfam" id="PF05483">
    <property type="entry name" value="SCP-1"/>
    <property type="match status" value="1"/>
</dbReference>
<dbReference type="GO" id="GO:0000801">
    <property type="term" value="C:central element"/>
    <property type="evidence" value="ECO:0007669"/>
    <property type="project" value="TreeGrafter"/>
</dbReference>
<comment type="caution">
    <text evidence="2">The sequence shown here is derived from an EMBL/GenBank/DDBJ whole genome shotgun (WGS) entry which is preliminary data.</text>
</comment>
<organism evidence="2 3">
    <name type="scientific">Ophiophagus hannah</name>
    <name type="common">King cobra</name>
    <name type="synonym">Naja hannah</name>
    <dbReference type="NCBI Taxonomy" id="8665"/>
    <lineage>
        <taxon>Eukaryota</taxon>
        <taxon>Metazoa</taxon>
        <taxon>Chordata</taxon>
        <taxon>Craniata</taxon>
        <taxon>Vertebrata</taxon>
        <taxon>Euteleostomi</taxon>
        <taxon>Lepidosauria</taxon>
        <taxon>Squamata</taxon>
        <taxon>Bifurcata</taxon>
        <taxon>Unidentata</taxon>
        <taxon>Episquamata</taxon>
        <taxon>Toxicofera</taxon>
        <taxon>Serpentes</taxon>
        <taxon>Colubroidea</taxon>
        <taxon>Elapidae</taxon>
        <taxon>Elapinae</taxon>
        <taxon>Ophiophagus</taxon>
    </lineage>
</organism>
<dbReference type="EMBL" id="AZIM01001077">
    <property type="protein sequence ID" value="ETE68197.1"/>
    <property type="molecule type" value="Genomic_DNA"/>
</dbReference>
<dbReference type="AlphaFoldDB" id="V8P2X2"/>
<keyword evidence="1" id="KW-0175">Coiled coil</keyword>
<feature type="non-terminal residue" evidence="2">
    <location>
        <position position="265"/>
    </location>
</feature>
<name>V8P2X2_OPHHA</name>
<feature type="non-terminal residue" evidence="2">
    <location>
        <position position="1"/>
    </location>
</feature>
<dbReference type="PANTHER" id="PTHR46918:SF1">
    <property type="entry name" value="SYNAPTONEMAL COMPLEX PROTEIN 1"/>
    <property type="match status" value="1"/>
</dbReference>
<evidence type="ECO:0000313" key="3">
    <source>
        <dbReference type="Proteomes" id="UP000018936"/>
    </source>
</evidence>
<dbReference type="PANTHER" id="PTHR46918">
    <property type="entry name" value="SYNAPTONEMAL COMPLEX PROTEIN 1"/>
    <property type="match status" value="1"/>
</dbReference>
<accession>V8P2X2</accession>
<evidence type="ECO:0000256" key="1">
    <source>
        <dbReference type="SAM" id="Coils"/>
    </source>
</evidence>
<dbReference type="InterPro" id="IPR008827">
    <property type="entry name" value="SYCP1"/>
</dbReference>
<dbReference type="GO" id="GO:0051878">
    <property type="term" value="P:lateral element assembly"/>
    <property type="evidence" value="ECO:0007669"/>
    <property type="project" value="TreeGrafter"/>
</dbReference>
<dbReference type="GO" id="GO:0051026">
    <property type="term" value="P:chiasma assembly"/>
    <property type="evidence" value="ECO:0007669"/>
    <property type="project" value="TreeGrafter"/>
</dbReference>
<reference evidence="2 3" key="1">
    <citation type="journal article" date="2013" name="Proc. Natl. Acad. Sci. U.S.A.">
        <title>The king cobra genome reveals dynamic gene evolution and adaptation in the snake venom system.</title>
        <authorList>
            <person name="Vonk F.J."/>
            <person name="Casewell N.R."/>
            <person name="Henkel C.V."/>
            <person name="Heimberg A.M."/>
            <person name="Jansen H.J."/>
            <person name="McCleary R.J."/>
            <person name="Kerkkamp H.M."/>
            <person name="Vos R.A."/>
            <person name="Guerreiro I."/>
            <person name="Calvete J.J."/>
            <person name="Wuster W."/>
            <person name="Woods A.E."/>
            <person name="Logan J.M."/>
            <person name="Harrison R.A."/>
            <person name="Castoe T.A."/>
            <person name="de Koning A.P."/>
            <person name="Pollock D.D."/>
            <person name="Yandell M."/>
            <person name="Calderon D."/>
            <person name="Renjifo C."/>
            <person name="Currier R.B."/>
            <person name="Salgado D."/>
            <person name="Pla D."/>
            <person name="Sanz L."/>
            <person name="Hyder A.S."/>
            <person name="Ribeiro J.M."/>
            <person name="Arntzen J.W."/>
            <person name="van den Thillart G.E."/>
            <person name="Boetzer M."/>
            <person name="Pirovano W."/>
            <person name="Dirks R.P."/>
            <person name="Spaink H.P."/>
            <person name="Duboule D."/>
            <person name="McGlinn E."/>
            <person name="Kini R.M."/>
            <person name="Richardson M.K."/>
        </authorList>
    </citation>
    <scope>NUCLEOTIDE SEQUENCE</scope>
    <source>
        <tissue evidence="2">Blood</tissue>
    </source>
</reference>
<protein>
    <submittedName>
        <fullName evidence="2">Synaptonemal complex protein 1</fullName>
    </submittedName>
</protein>
<sequence length="265" mass="30166">MVALMEKHKHQYDKTVDEKDTELEFHKTKLQELSSETESLKNELSCKKNGVFSLQEQLKREINEKENLAREVNQKLQASFVEIPEATSSDSLSVNAQKNIRQHFIPVNENIEYIDKSSWTPAKAYTKEEKRKVILELDSPSDSSGNTDLLSIVTEQEMFKKLNKDYSEFSHLCFRTPKQIQAPSILKTLGSSMKLATVRKITFIQIKRGVCMEDLSKKKKKGEELENVPGVQALLDDKNARFLCVDSALAPGHCLLPPAKPSRKI</sequence>
<gene>
    <name evidence="2" type="primary">Sycp1</name>
    <name evidence="2" type="ORF">L345_06005</name>
</gene>
<evidence type="ECO:0000313" key="2">
    <source>
        <dbReference type="EMBL" id="ETE68197.1"/>
    </source>
</evidence>
<proteinExistence type="predicted"/>
<dbReference type="GO" id="GO:0000711">
    <property type="term" value="P:meiotic DNA repair synthesis"/>
    <property type="evidence" value="ECO:0007669"/>
    <property type="project" value="TreeGrafter"/>
</dbReference>